<dbReference type="EMBL" id="JAMSHJ010000007">
    <property type="protein sequence ID" value="KAI5386659.1"/>
    <property type="molecule type" value="Genomic_DNA"/>
</dbReference>
<reference evidence="1 2" key="1">
    <citation type="journal article" date="2022" name="Nat. Genet.">
        <title>Improved pea reference genome and pan-genome highlight genomic features and evolutionary characteristics.</title>
        <authorList>
            <person name="Yang T."/>
            <person name="Liu R."/>
            <person name="Luo Y."/>
            <person name="Hu S."/>
            <person name="Wang D."/>
            <person name="Wang C."/>
            <person name="Pandey M.K."/>
            <person name="Ge S."/>
            <person name="Xu Q."/>
            <person name="Li N."/>
            <person name="Li G."/>
            <person name="Huang Y."/>
            <person name="Saxena R.K."/>
            <person name="Ji Y."/>
            <person name="Li M."/>
            <person name="Yan X."/>
            <person name="He Y."/>
            <person name="Liu Y."/>
            <person name="Wang X."/>
            <person name="Xiang C."/>
            <person name="Varshney R.K."/>
            <person name="Ding H."/>
            <person name="Gao S."/>
            <person name="Zong X."/>
        </authorList>
    </citation>
    <scope>NUCLEOTIDE SEQUENCE [LARGE SCALE GENOMIC DNA]</scope>
    <source>
        <strain evidence="1 2">cv. Zhongwan 6</strain>
    </source>
</reference>
<accession>A0A9D4VPM6</accession>
<dbReference type="Proteomes" id="UP001058974">
    <property type="component" value="Chromosome 7"/>
</dbReference>
<proteinExistence type="predicted"/>
<evidence type="ECO:0000313" key="2">
    <source>
        <dbReference type="Proteomes" id="UP001058974"/>
    </source>
</evidence>
<comment type="caution">
    <text evidence="1">The sequence shown here is derived from an EMBL/GenBank/DDBJ whole genome shotgun (WGS) entry which is preliminary data.</text>
</comment>
<dbReference type="Gramene" id="Psat07G0298200-T1">
    <property type="protein sequence ID" value="KAI5386659.1"/>
    <property type="gene ID" value="KIW84_072982"/>
</dbReference>
<evidence type="ECO:0000313" key="1">
    <source>
        <dbReference type="EMBL" id="KAI5386659.1"/>
    </source>
</evidence>
<protein>
    <submittedName>
        <fullName evidence="1">Uncharacterized protein</fullName>
    </submittedName>
</protein>
<gene>
    <name evidence="1" type="ORF">KIW84_072982</name>
</gene>
<keyword evidence="2" id="KW-1185">Reference proteome</keyword>
<name>A0A9D4VPM6_PEA</name>
<organism evidence="1 2">
    <name type="scientific">Pisum sativum</name>
    <name type="common">Garden pea</name>
    <name type="synonym">Lathyrus oleraceus</name>
    <dbReference type="NCBI Taxonomy" id="3888"/>
    <lineage>
        <taxon>Eukaryota</taxon>
        <taxon>Viridiplantae</taxon>
        <taxon>Streptophyta</taxon>
        <taxon>Embryophyta</taxon>
        <taxon>Tracheophyta</taxon>
        <taxon>Spermatophyta</taxon>
        <taxon>Magnoliopsida</taxon>
        <taxon>eudicotyledons</taxon>
        <taxon>Gunneridae</taxon>
        <taxon>Pentapetalae</taxon>
        <taxon>rosids</taxon>
        <taxon>fabids</taxon>
        <taxon>Fabales</taxon>
        <taxon>Fabaceae</taxon>
        <taxon>Papilionoideae</taxon>
        <taxon>50 kb inversion clade</taxon>
        <taxon>NPAAA clade</taxon>
        <taxon>Hologalegina</taxon>
        <taxon>IRL clade</taxon>
        <taxon>Fabeae</taxon>
        <taxon>Lathyrus</taxon>
    </lineage>
</organism>
<dbReference type="AlphaFoldDB" id="A0A9D4VPM6"/>
<sequence>MMTSLRQRNVLLPKFGKIDTFPSSEYQGVANFLSDSRLFYQDLVREFYTHFTILPGCAFSTTARGIEIVISWEDVGACLGVSSEGERISHGFTPDTEGWDNFNNLRFYFSMSRISEQEFYARRACSNSIKLFLSSKNLSFRKSFTPFQEIDFQLPKFIFQFRKSIPPFQEIDFHLP</sequence>